<dbReference type="GO" id="GO:0005886">
    <property type="term" value="C:plasma membrane"/>
    <property type="evidence" value="ECO:0007669"/>
    <property type="project" value="TreeGrafter"/>
</dbReference>
<accession>A0A7E4VEG9</accession>
<evidence type="ECO:0000256" key="4">
    <source>
        <dbReference type="ARBA" id="ARBA00022847"/>
    </source>
</evidence>
<dbReference type="Pfam" id="PF00209">
    <property type="entry name" value="SNF"/>
    <property type="match status" value="1"/>
</dbReference>
<reference evidence="11" key="1">
    <citation type="journal article" date="2013" name="Genetics">
        <title>The draft genome and transcriptome of Panagrellus redivivus are shaped by the harsh demands of a free-living lifestyle.</title>
        <authorList>
            <person name="Srinivasan J."/>
            <person name="Dillman A.R."/>
            <person name="Macchietto M.G."/>
            <person name="Heikkinen L."/>
            <person name="Lakso M."/>
            <person name="Fracchia K.M."/>
            <person name="Antoshechkin I."/>
            <person name="Mortazavi A."/>
            <person name="Wong G."/>
            <person name="Sternberg P.W."/>
        </authorList>
    </citation>
    <scope>NUCLEOTIDE SEQUENCE [LARGE SCALE GENOMIC DNA]</scope>
    <source>
        <strain evidence="11">MT8872</strain>
    </source>
</reference>
<feature type="compositionally biased region" description="Polar residues" evidence="9">
    <location>
        <begin position="626"/>
        <end position="643"/>
    </location>
</feature>
<dbReference type="PANTHER" id="PTHR11616:SF326">
    <property type="entry name" value="SODIUM-DEPENDENT TRANSPORTER SNF-5"/>
    <property type="match status" value="1"/>
</dbReference>
<feature type="transmembrane region" description="Helical" evidence="10">
    <location>
        <begin position="460"/>
        <end position="483"/>
    </location>
</feature>
<keyword evidence="7" id="KW-0915">Sodium</keyword>
<feature type="transmembrane region" description="Helical" evidence="10">
    <location>
        <begin position="86"/>
        <end position="118"/>
    </location>
</feature>
<dbReference type="NCBIfam" id="NF037979">
    <property type="entry name" value="Na_transp"/>
    <property type="match status" value="1"/>
</dbReference>
<evidence type="ECO:0000256" key="6">
    <source>
        <dbReference type="ARBA" id="ARBA00023136"/>
    </source>
</evidence>
<feature type="binding site" evidence="7">
    <location>
        <position position="27"/>
    </location>
    <ligand>
        <name>Na(+)</name>
        <dbReference type="ChEBI" id="CHEBI:29101"/>
        <label>1</label>
    </ligand>
</feature>
<feature type="transmembrane region" description="Helical" evidence="10">
    <location>
        <begin position="246"/>
        <end position="266"/>
    </location>
</feature>
<dbReference type="SUPFAM" id="SSF161070">
    <property type="entry name" value="SNF-like"/>
    <property type="match status" value="1"/>
</dbReference>
<feature type="transmembrane region" description="Helical" evidence="10">
    <location>
        <begin position="504"/>
        <end position="534"/>
    </location>
</feature>
<dbReference type="GO" id="GO:0046872">
    <property type="term" value="F:metal ion binding"/>
    <property type="evidence" value="ECO:0007669"/>
    <property type="project" value="UniProtKB-KW"/>
</dbReference>
<evidence type="ECO:0000256" key="3">
    <source>
        <dbReference type="ARBA" id="ARBA00022692"/>
    </source>
</evidence>
<feature type="transmembrane region" description="Helical" evidence="10">
    <location>
        <begin position="387"/>
        <end position="417"/>
    </location>
</feature>
<dbReference type="InterPro" id="IPR037272">
    <property type="entry name" value="SNS_sf"/>
</dbReference>
<dbReference type="PRINTS" id="PR00176">
    <property type="entry name" value="NANEUSMPORT"/>
</dbReference>
<feature type="region of interest" description="Disordered" evidence="9">
    <location>
        <begin position="623"/>
        <end position="643"/>
    </location>
</feature>
<keyword evidence="3 10" id="KW-0812">Transmembrane</keyword>
<keyword evidence="11" id="KW-1185">Reference proteome</keyword>
<comment type="subcellular location">
    <subcellularLocation>
        <location evidence="1">Membrane</location>
        <topology evidence="1">Multi-pass membrane protein</topology>
    </subcellularLocation>
</comment>
<evidence type="ECO:0000313" key="11">
    <source>
        <dbReference type="Proteomes" id="UP000492821"/>
    </source>
</evidence>
<feature type="transmembrane region" description="Helical" evidence="10">
    <location>
        <begin position="217"/>
        <end position="234"/>
    </location>
</feature>
<dbReference type="PANTHER" id="PTHR11616">
    <property type="entry name" value="SODIUM/CHLORIDE DEPENDENT TRANSPORTER"/>
    <property type="match status" value="1"/>
</dbReference>
<evidence type="ECO:0000256" key="7">
    <source>
        <dbReference type="PIRSR" id="PIRSR600175-1"/>
    </source>
</evidence>
<evidence type="ECO:0000256" key="10">
    <source>
        <dbReference type="SAM" id="Phobius"/>
    </source>
</evidence>
<name>A0A7E4VEG9_PANRE</name>
<keyword evidence="4" id="KW-0769">Symport</keyword>
<feature type="transmembrane region" description="Helical" evidence="10">
    <location>
        <begin position="429"/>
        <end position="454"/>
    </location>
</feature>
<feature type="transmembrane region" description="Helical" evidence="10">
    <location>
        <begin position="12"/>
        <end position="33"/>
    </location>
</feature>
<reference evidence="12" key="2">
    <citation type="submission" date="2020-10" db="UniProtKB">
        <authorList>
            <consortium name="WormBaseParasite"/>
        </authorList>
    </citation>
    <scope>IDENTIFICATION</scope>
</reference>
<feature type="binding site" evidence="7">
    <location>
        <position position="31"/>
    </location>
    <ligand>
        <name>Na(+)</name>
        <dbReference type="ChEBI" id="CHEBI:29101"/>
        <label>1</label>
    </ligand>
</feature>
<evidence type="ECO:0000256" key="1">
    <source>
        <dbReference type="ARBA" id="ARBA00004141"/>
    </source>
</evidence>
<feature type="binding site" evidence="7">
    <location>
        <position position="400"/>
    </location>
    <ligand>
        <name>Na(+)</name>
        <dbReference type="ChEBI" id="CHEBI:29101"/>
        <label>1</label>
    </ligand>
</feature>
<evidence type="ECO:0000256" key="9">
    <source>
        <dbReference type="SAM" id="MobiDB-lite"/>
    </source>
</evidence>
<keyword evidence="2" id="KW-0813">Transport</keyword>
<dbReference type="InterPro" id="IPR000175">
    <property type="entry name" value="Na/ntran_symport"/>
</dbReference>
<dbReference type="Proteomes" id="UP000492821">
    <property type="component" value="Unassembled WGS sequence"/>
</dbReference>
<keyword evidence="6 10" id="KW-0472">Membrane</keyword>
<evidence type="ECO:0000256" key="5">
    <source>
        <dbReference type="ARBA" id="ARBA00022989"/>
    </source>
</evidence>
<feature type="transmembrane region" description="Helical" evidence="10">
    <location>
        <begin position="554"/>
        <end position="576"/>
    </location>
</feature>
<keyword evidence="5 10" id="KW-1133">Transmembrane helix</keyword>
<evidence type="ECO:0000256" key="8">
    <source>
        <dbReference type="PIRSR" id="PIRSR600175-2"/>
    </source>
</evidence>
<dbReference type="GO" id="GO:0005332">
    <property type="term" value="F:gamma-aminobutyric acid:sodium:chloride symporter activity"/>
    <property type="evidence" value="ECO:0007669"/>
    <property type="project" value="TreeGrafter"/>
</dbReference>
<feature type="binding site" evidence="7">
    <location>
        <position position="26"/>
    </location>
    <ligand>
        <name>Na(+)</name>
        <dbReference type="ChEBI" id="CHEBI:29101"/>
        <label>1</label>
    </ligand>
</feature>
<organism evidence="11 12">
    <name type="scientific">Panagrellus redivivus</name>
    <name type="common">Microworm</name>
    <dbReference type="NCBI Taxonomy" id="6233"/>
    <lineage>
        <taxon>Eukaryota</taxon>
        <taxon>Metazoa</taxon>
        <taxon>Ecdysozoa</taxon>
        <taxon>Nematoda</taxon>
        <taxon>Chromadorea</taxon>
        <taxon>Rhabditida</taxon>
        <taxon>Tylenchina</taxon>
        <taxon>Panagrolaimomorpha</taxon>
        <taxon>Panagrolaimoidea</taxon>
        <taxon>Panagrolaimidae</taxon>
        <taxon>Panagrellus</taxon>
    </lineage>
</organism>
<keyword evidence="7" id="KW-0479">Metal-binding</keyword>
<feature type="transmembrane region" description="Helical" evidence="10">
    <location>
        <begin position="329"/>
        <end position="353"/>
    </location>
</feature>
<proteinExistence type="predicted"/>
<dbReference type="WBParaSite" id="Pan_g19508.t1">
    <property type="protein sequence ID" value="Pan_g19508.t1"/>
    <property type="gene ID" value="Pan_g19508"/>
</dbReference>
<protein>
    <submittedName>
        <fullName evidence="12">Transporter</fullName>
    </submittedName>
</protein>
<sequence>MSIEGGHERQQWDSSFQFMLATISYAVGLGNIWRFPSLAYENGGGAFLIPYVFVSFLIGFPLLYLELSLGQFARAGPAVLHGRVRPYLQGIGVGMIMMAVLVSIYYNVIVAWCLLYLFTLITGRSYWWTSCEQDYNTLYCYSQLEDNRCSRQFSESTKNANATGFYFNGTCFDSSDTETLALRQTLFSERGAVSPAEEFFENYVLEKTETMDDFGGINFKILICYAVAWIITAMTLRKGVKLVGKLAYFTATVPYIIIAILFVRSITLEGASIGLDYFLLKPDMSYVFNPTTLRNAASHICYSLSVGFGGMLSMASYNPSHHNPYSTAITLTVADAIMSLFGGLSVFSVLGFMSKQLNLPIDQVIQSGTGLAFVAYPEAMSRLPLPWLWSFLFFFMILILGVSTQFGFAECICTAIYDLFPSTQKHRAFIVYGVCFILWCCGLVLCTRAGIFYFNVFNDYSASFALMLILCVEVVMLTYIYGIKYYITDLRSMFGPPMNKISKWIGATGIYIQAVWSFVVPTVLIIMCVLSFITQVGHNSTYGKGIRTYTYPDWSIGLGWFLSVIPLLCLPIMVAYNIRKFSAKGHDWREMFRLQPKWPSFEEHFKNGTGGVQNFQSVRVAPMSDSPPSVVSTKNGSYQQTKV</sequence>
<keyword evidence="8" id="KW-1015">Disulfide bond</keyword>
<evidence type="ECO:0000313" key="12">
    <source>
        <dbReference type="WBParaSite" id="Pan_g19508.t1"/>
    </source>
</evidence>
<dbReference type="PROSITE" id="PS50267">
    <property type="entry name" value="NA_NEUROTRAN_SYMP_3"/>
    <property type="match status" value="1"/>
</dbReference>
<feature type="disulfide bond" evidence="8">
    <location>
        <begin position="131"/>
        <end position="140"/>
    </location>
</feature>
<feature type="binding site" evidence="7">
    <location>
        <position position="303"/>
    </location>
    <ligand>
        <name>Na(+)</name>
        <dbReference type="ChEBI" id="CHEBI:29101"/>
        <label>1</label>
    </ligand>
</feature>
<dbReference type="AlphaFoldDB" id="A0A7E4VEG9"/>
<feature type="transmembrane region" description="Helical" evidence="10">
    <location>
        <begin position="45"/>
        <end position="65"/>
    </location>
</feature>
<evidence type="ECO:0000256" key="2">
    <source>
        <dbReference type="ARBA" id="ARBA00022448"/>
    </source>
</evidence>
<dbReference type="GO" id="GO:0043005">
    <property type="term" value="C:neuron projection"/>
    <property type="evidence" value="ECO:0007669"/>
    <property type="project" value="TreeGrafter"/>
</dbReference>